<evidence type="ECO:0000256" key="2">
    <source>
        <dbReference type="ARBA" id="ARBA00022670"/>
    </source>
</evidence>
<reference evidence="7 8" key="1">
    <citation type="submission" date="2019-02" db="EMBL/GenBank/DDBJ databases">
        <title>WGS of Pseudoxanthomonas species novum from clinical isolates.</title>
        <authorList>
            <person name="Bernier A.-M."/>
            <person name="Bernard K."/>
            <person name="Vachon A."/>
        </authorList>
    </citation>
    <scope>NUCLEOTIDE SEQUENCE [LARGE SCALE GENOMIC DNA]</scope>
    <source>
        <strain evidence="7 8">NML171200</strain>
    </source>
</reference>
<dbReference type="InterPro" id="IPR038765">
    <property type="entry name" value="Papain-like_cys_pep_sf"/>
</dbReference>
<dbReference type="SUPFAM" id="SSF54001">
    <property type="entry name" value="Cysteine proteinases"/>
    <property type="match status" value="1"/>
</dbReference>
<proteinExistence type="inferred from homology"/>
<dbReference type="EMBL" id="SHMC01000010">
    <property type="protein sequence ID" value="TAA20287.1"/>
    <property type="molecule type" value="Genomic_DNA"/>
</dbReference>
<evidence type="ECO:0000256" key="1">
    <source>
        <dbReference type="ARBA" id="ARBA00007074"/>
    </source>
</evidence>
<protein>
    <submittedName>
        <fullName evidence="7">Peptidoglycan endopeptidase</fullName>
    </submittedName>
</protein>
<sequence>MAFDLQRVERFVGIPYDEQEFDCADFVAHVQRQLFEREVSLPHSRPRGTEGQAAMGELSKAYATPREGAPEDGDLVLMFELGQKRPSHAGVYFRLAHEDWVLHSNEKNGCSVLHRVRELGDWGLRVEGYYAWA</sequence>
<evidence type="ECO:0000313" key="8">
    <source>
        <dbReference type="Proteomes" id="UP000292627"/>
    </source>
</evidence>
<dbReference type="Pfam" id="PF00877">
    <property type="entry name" value="NLPC_P60"/>
    <property type="match status" value="1"/>
</dbReference>
<name>A0A4Q8L582_9GAMM</name>
<dbReference type="Gene3D" id="3.90.1720.10">
    <property type="entry name" value="endopeptidase domain like (from Nostoc punctiforme)"/>
    <property type="match status" value="1"/>
</dbReference>
<feature type="region of interest" description="Disordered" evidence="5">
    <location>
        <begin position="41"/>
        <end position="69"/>
    </location>
</feature>
<evidence type="ECO:0000256" key="4">
    <source>
        <dbReference type="ARBA" id="ARBA00022807"/>
    </source>
</evidence>
<evidence type="ECO:0000256" key="3">
    <source>
        <dbReference type="ARBA" id="ARBA00022801"/>
    </source>
</evidence>
<accession>A0A4Q8L582</accession>
<comment type="similarity">
    <text evidence="1">Belongs to the peptidase C40 family.</text>
</comment>
<gene>
    <name evidence="7" type="ORF">EA660_18020</name>
</gene>
<comment type="caution">
    <text evidence="7">The sequence shown here is derived from an EMBL/GenBank/DDBJ whole genome shotgun (WGS) entry which is preliminary data.</text>
</comment>
<dbReference type="InterPro" id="IPR000064">
    <property type="entry name" value="NLP_P60_dom"/>
</dbReference>
<evidence type="ECO:0000313" key="7">
    <source>
        <dbReference type="EMBL" id="TAA20287.1"/>
    </source>
</evidence>
<evidence type="ECO:0000259" key="6">
    <source>
        <dbReference type="Pfam" id="PF00877"/>
    </source>
</evidence>
<feature type="domain" description="NlpC/P60" evidence="6">
    <location>
        <begin position="18"/>
        <end position="111"/>
    </location>
</feature>
<dbReference type="RefSeq" id="WP_130552854.1">
    <property type="nucleotide sequence ID" value="NZ_SHMC01000010.1"/>
</dbReference>
<dbReference type="AlphaFoldDB" id="A0A4Q8L582"/>
<dbReference type="GO" id="GO:0008234">
    <property type="term" value="F:cysteine-type peptidase activity"/>
    <property type="evidence" value="ECO:0007669"/>
    <property type="project" value="UniProtKB-KW"/>
</dbReference>
<organism evidence="7 8">
    <name type="scientific">Pseudoxanthomonas winnipegensis</name>
    <dbReference type="NCBI Taxonomy" id="2480810"/>
    <lineage>
        <taxon>Bacteria</taxon>
        <taxon>Pseudomonadati</taxon>
        <taxon>Pseudomonadota</taxon>
        <taxon>Gammaproteobacteria</taxon>
        <taxon>Lysobacterales</taxon>
        <taxon>Lysobacteraceae</taxon>
        <taxon>Pseudoxanthomonas</taxon>
    </lineage>
</organism>
<dbReference type="Proteomes" id="UP000292627">
    <property type="component" value="Unassembled WGS sequence"/>
</dbReference>
<keyword evidence="4" id="KW-0788">Thiol protease</keyword>
<evidence type="ECO:0000256" key="5">
    <source>
        <dbReference type="SAM" id="MobiDB-lite"/>
    </source>
</evidence>
<dbReference type="GO" id="GO:0006508">
    <property type="term" value="P:proteolysis"/>
    <property type="evidence" value="ECO:0007669"/>
    <property type="project" value="UniProtKB-KW"/>
</dbReference>
<keyword evidence="3" id="KW-0378">Hydrolase</keyword>
<dbReference type="OrthoDB" id="8794468at2"/>
<keyword evidence="2" id="KW-0645">Protease</keyword>